<dbReference type="PANTHER" id="PTHR33747:SF1">
    <property type="entry name" value="ADENYLATE CYCLASE-ASSOCIATED CAP C-TERMINAL DOMAIN-CONTAINING PROTEIN"/>
    <property type="match status" value="1"/>
</dbReference>
<organism evidence="3 4">
    <name type="scientific">Actinoplanes nipponensis</name>
    <dbReference type="NCBI Taxonomy" id="135950"/>
    <lineage>
        <taxon>Bacteria</taxon>
        <taxon>Bacillati</taxon>
        <taxon>Actinomycetota</taxon>
        <taxon>Actinomycetes</taxon>
        <taxon>Micromonosporales</taxon>
        <taxon>Micromonosporaceae</taxon>
        <taxon>Actinoplanes</taxon>
    </lineage>
</organism>
<dbReference type="InterPro" id="IPR048469">
    <property type="entry name" value="YchJ-like_M"/>
</dbReference>
<evidence type="ECO:0000259" key="2">
    <source>
        <dbReference type="Pfam" id="PF17775"/>
    </source>
</evidence>
<accession>A0A919JJG8</accession>
<sequence length="148" mass="16236">MARRSSRRTTTLTGFDDAKACPCGLGQPYGECCGPAHRGRPPATAEALMRARYAAFALDDAAFVLRSWHPDTRPAGVEPDPGMRWTGLDVLSSSGGGLFDAEGVVEFRARYRDAGRPGEMYERSRFVRHDGQWVYWGPILTDGDLANV</sequence>
<keyword evidence="4" id="KW-1185">Reference proteome</keyword>
<dbReference type="InterPro" id="IPR023006">
    <property type="entry name" value="YchJ-like"/>
</dbReference>
<evidence type="ECO:0000313" key="3">
    <source>
        <dbReference type="EMBL" id="GIE47904.1"/>
    </source>
</evidence>
<comment type="caution">
    <text evidence="3">The sequence shown here is derived from an EMBL/GenBank/DDBJ whole genome shotgun (WGS) entry which is preliminary data.</text>
</comment>
<dbReference type="Proteomes" id="UP000647172">
    <property type="component" value="Unassembled WGS sequence"/>
</dbReference>
<protein>
    <recommendedName>
        <fullName evidence="1">UPF0225 protein Ani05nite_14380</fullName>
    </recommendedName>
</protein>
<proteinExistence type="inferred from homology"/>
<evidence type="ECO:0000256" key="1">
    <source>
        <dbReference type="HAMAP-Rule" id="MF_00612"/>
    </source>
</evidence>
<dbReference type="SUPFAM" id="SSF54427">
    <property type="entry name" value="NTF2-like"/>
    <property type="match status" value="1"/>
</dbReference>
<dbReference type="EMBL" id="BOMQ01000018">
    <property type="protein sequence ID" value="GIE47904.1"/>
    <property type="molecule type" value="Genomic_DNA"/>
</dbReference>
<name>A0A919JJG8_9ACTN</name>
<reference evidence="3" key="1">
    <citation type="submission" date="2021-01" db="EMBL/GenBank/DDBJ databases">
        <title>Whole genome shotgun sequence of Actinoplanes nipponensis NBRC 14063.</title>
        <authorList>
            <person name="Komaki H."/>
            <person name="Tamura T."/>
        </authorList>
    </citation>
    <scope>NUCLEOTIDE SEQUENCE</scope>
    <source>
        <strain evidence="3">NBRC 14063</strain>
    </source>
</reference>
<dbReference type="PANTHER" id="PTHR33747">
    <property type="entry name" value="UPF0225 PROTEIN SCO1677"/>
    <property type="match status" value="1"/>
</dbReference>
<comment type="similarity">
    <text evidence="1">Belongs to the UPF0225 family.</text>
</comment>
<dbReference type="Pfam" id="PF17775">
    <property type="entry name" value="YchJ_M-like"/>
    <property type="match status" value="1"/>
</dbReference>
<dbReference type="InterPro" id="IPR032710">
    <property type="entry name" value="NTF2-like_dom_sf"/>
</dbReference>
<gene>
    <name evidence="3" type="ORF">Ani05nite_14380</name>
</gene>
<dbReference type="AlphaFoldDB" id="A0A919JJG8"/>
<dbReference type="Gene3D" id="3.10.450.50">
    <property type="match status" value="1"/>
</dbReference>
<evidence type="ECO:0000313" key="4">
    <source>
        <dbReference type="Proteomes" id="UP000647172"/>
    </source>
</evidence>
<dbReference type="HAMAP" id="MF_00612">
    <property type="entry name" value="UPF0225"/>
    <property type="match status" value="1"/>
</dbReference>
<dbReference type="RefSeq" id="WP_203766220.1">
    <property type="nucleotide sequence ID" value="NZ_BAAAYJ010000116.1"/>
</dbReference>
<feature type="domain" description="YchJ-like middle NTF2-like" evidence="2">
    <location>
        <begin position="44"/>
        <end position="136"/>
    </location>
</feature>